<feature type="domain" description="TonB-dependent receptor-like beta-barrel" evidence="4">
    <location>
        <begin position="2"/>
        <end position="62"/>
    </location>
</feature>
<evidence type="ECO:0000259" key="4">
    <source>
        <dbReference type="Pfam" id="PF00593"/>
    </source>
</evidence>
<proteinExistence type="predicted"/>
<dbReference type="InterPro" id="IPR036942">
    <property type="entry name" value="Beta-barrel_TonB_sf"/>
</dbReference>
<gene>
    <name evidence="5" type="primary">fepA_4</name>
    <name evidence="5" type="ORF">NCTC8261_01809</name>
</gene>
<keyword evidence="3" id="KW-0998">Cell outer membrane</keyword>
<comment type="subcellular location">
    <subcellularLocation>
        <location evidence="1">Cell outer membrane</location>
    </subcellularLocation>
</comment>
<reference evidence="5 6" key="1">
    <citation type="submission" date="2018-06" db="EMBL/GenBank/DDBJ databases">
        <authorList>
            <consortium name="Pathogen Informatics"/>
            <person name="Doyle S."/>
        </authorList>
    </citation>
    <scope>NUCLEOTIDE SEQUENCE [LARGE SCALE GENOMIC DNA]</scope>
    <source>
        <strain evidence="5 6">NCTC8261</strain>
    </source>
</reference>
<evidence type="ECO:0000256" key="2">
    <source>
        <dbReference type="ARBA" id="ARBA00023136"/>
    </source>
</evidence>
<dbReference type="AlphaFoldDB" id="A0A379WNH7"/>
<protein>
    <submittedName>
        <fullName evidence="5">Outer membrane receptor FepA</fullName>
    </submittedName>
</protein>
<evidence type="ECO:0000256" key="3">
    <source>
        <dbReference type="ARBA" id="ARBA00023237"/>
    </source>
</evidence>
<name>A0A379WNH7_SALET</name>
<evidence type="ECO:0000313" key="5">
    <source>
        <dbReference type="EMBL" id="SUH35582.1"/>
    </source>
</evidence>
<keyword evidence="2" id="KW-0472">Membrane</keyword>
<dbReference type="Pfam" id="PF00593">
    <property type="entry name" value="TonB_dep_Rec_b-barrel"/>
    <property type="match status" value="1"/>
</dbReference>
<evidence type="ECO:0000256" key="1">
    <source>
        <dbReference type="ARBA" id="ARBA00004442"/>
    </source>
</evidence>
<dbReference type="SUPFAM" id="SSF56935">
    <property type="entry name" value="Porins"/>
    <property type="match status" value="1"/>
</dbReference>
<dbReference type="EMBL" id="UGXT01000002">
    <property type="protein sequence ID" value="SUH35582.1"/>
    <property type="molecule type" value="Genomic_DNA"/>
</dbReference>
<sequence length="73" mass="8058">MQWQNGGKALIEGIEASMAVPLMPDRLNWNTNATYMIASEQKDTGNPLSIIPKYTVNTFLDWTITSALSANVN</sequence>
<dbReference type="InterPro" id="IPR000531">
    <property type="entry name" value="Beta-barrel_TonB"/>
</dbReference>
<dbReference type="Proteomes" id="UP000254712">
    <property type="component" value="Unassembled WGS sequence"/>
</dbReference>
<dbReference type="Gene3D" id="2.40.170.20">
    <property type="entry name" value="TonB-dependent receptor, beta-barrel domain"/>
    <property type="match status" value="1"/>
</dbReference>
<keyword evidence="5" id="KW-0675">Receptor</keyword>
<organism evidence="5 6">
    <name type="scientific">Salmonella enterica I</name>
    <dbReference type="NCBI Taxonomy" id="59201"/>
    <lineage>
        <taxon>Bacteria</taxon>
        <taxon>Pseudomonadati</taxon>
        <taxon>Pseudomonadota</taxon>
        <taxon>Gammaproteobacteria</taxon>
        <taxon>Enterobacterales</taxon>
        <taxon>Enterobacteriaceae</taxon>
        <taxon>Salmonella</taxon>
    </lineage>
</organism>
<evidence type="ECO:0000313" key="6">
    <source>
        <dbReference type="Proteomes" id="UP000254712"/>
    </source>
</evidence>
<accession>A0A379WNH7</accession>
<dbReference type="GO" id="GO:0009279">
    <property type="term" value="C:cell outer membrane"/>
    <property type="evidence" value="ECO:0007669"/>
    <property type="project" value="UniProtKB-SubCell"/>
</dbReference>